<dbReference type="SUPFAM" id="SSF52129">
    <property type="entry name" value="Caspase-like"/>
    <property type="match status" value="1"/>
</dbReference>
<reference evidence="4 5" key="1">
    <citation type="submission" date="2021-11" db="EMBL/GenBank/DDBJ databases">
        <title>Genomic of Niabella pedocola.</title>
        <authorList>
            <person name="Wu T."/>
        </authorList>
    </citation>
    <scope>NUCLEOTIDE SEQUENCE [LARGE SCALE GENOMIC DNA]</scope>
    <source>
        <strain evidence="4 5">JCM 31011</strain>
    </source>
</reference>
<organism evidence="4 5">
    <name type="scientific">Niabella pedocola</name>
    <dbReference type="NCBI Taxonomy" id="1752077"/>
    <lineage>
        <taxon>Bacteria</taxon>
        <taxon>Pseudomonadati</taxon>
        <taxon>Bacteroidota</taxon>
        <taxon>Chitinophagia</taxon>
        <taxon>Chitinophagales</taxon>
        <taxon>Chitinophagaceae</taxon>
        <taxon>Niabella</taxon>
    </lineage>
</organism>
<feature type="signal peptide" evidence="1">
    <location>
        <begin position="1"/>
        <end position="18"/>
    </location>
</feature>
<dbReference type="Proteomes" id="UP001199816">
    <property type="component" value="Unassembled WGS sequence"/>
</dbReference>
<dbReference type="InterPro" id="IPR001769">
    <property type="entry name" value="Gingipain"/>
</dbReference>
<evidence type="ECO:0000256" key="1">
    <source>
        <dbReference type="SAM" id="SignalP"/>
    </source>
</evidence>
<proteinExistence type="predicted"/>
<dbReference type="Gene3D" id="2.60.40.10">
    <property type="entry name" value="Immunoglobulins"/>
    <property type="match status" value="1"/>
</dbReference>
<dbReference type="Pfam" id="PF01364">
    <property type="entry name" value="Peptidase_C25"/>
    <property type="match status" value="1"/>
</dbReference>
<evidence type="ECO:0000313" key="5">
    <source>
        <dbReference type="Proteomes" id="UP001199816"/>
    </source>
</evidence>
<comment type="caution">
    <text evidence="4">The sequence shown here is derived from an EMBL/GenBank/DDBJ whole genome shotgun (WGS) entry which is preliminary data.</text>
</comment>
<evidence type="ECO:0000259" key="2">
    <source>
        <dbReference type="Pfam" id="PF01364"/>
    </source>
</evidence>
<protein>
    <submittedName>
        <fullName evidence="4">C25 family cysteine peptidase</fullName>
    </submittedName>
</protein>
<gene>
    <name evidence="4" type="ORF">LQ567_02000</name>
</gene>
<feature type="domain" description="CARDB" evidence="3">
    <location>
        <begin position="801"/>
        <end position="891"/>
    </location>
</feature>
<feature type="chain" id="PRO_5046073058" evidence="1">
    <location>
        <begin position="19"/>
        <end position="1691"/>
    </location>
</feature>
<dbReference type="Pfam" id="PF07705">
    <property type="entry name" value="CARDB"/>
    <property type="match status" value="1"/>
</dbReference>
<keyword evidence="1" id="KW-0732">Signal</keyword>
<dbReference type="Gene3D" id="3.40.50.1460">
    <property type="match status" value="1"/>
</dbReference>
<dbReference type="EMBL" id="JAJNEC010000003">
    <property type="protein sequence ID" value="MCD2421516.1"/>
    <property type="molecule type" value="Genomic_DNA"/>
</dbReference>
<accession>A0ABS8PKI8</accession>
<evidence type="ECO:0000259" key="3">
    <source>
        <dbReference type="Pfam" id="PF07705"/>
    </source>
</evidence>
<sequence length="1691" mass="186688">MKKLLTIGLLIFSIAAHAQQFGNEWIDYNKTYYKFKVAVTGLYRIPAAALSAANLGATDAAHFQLWNNGVEVPLYISVNSGPLGAGDYIEFWGQKNDGKPDNPLYRTPDQQLLDAKSLFTDSSAYFLTVNTAGGNRRLANAPNNLPGGATPEPYFIYRSDTSFAEQFHYGASEGTGVGTLYMASFEDGEGWASSEISEDQTRSYQKNLYPYAGSGAPDVMIQMNVMGSNVATRRAQLTINGNTVFDQVLPNFGFLKLSKTLPASILNGGSETFSVTNTATVPSRMRLASIAVTYARQFNFGGASNFRFSLPARSTGYYLEISNFNFSGGAPVLYDLANGKRYVVDATNPALLKVFLPGTSTSQDLLLTSQAAANVRLVPALEVRTFVNYAATANQGDYLMITDKSLLTGSNGAQPVNDYRNYRASAVGGAYNAKIYLIDQLTDQFAYGIQYHSLSVRNFLRFARARFASLPRQAFLIGKGVSYIASRSYPSYDLAPQLPQLNLIPTFGSPSSDVLLSAEGSSSQPLTPIGRLSVINGDEITLYLGKIKEYEQQLASTAPGIRESAWKKNVAHLVGASDDATISLLDELLQHHKTIIQGPLYGANVSDFVKSTSGTIQNTNNDRLRSLINNGIGLLTYFGHSSSTSLDYNLENPSNYTNKGKYPLFNMMGCNVGDIFGYSTARLTGVETISEKYLLAKDGGSIGMMAGTSVGYVSTLDVYNTLLYTILSGKDYGKTIGELMLNTIKEVYKRPTGENEFLQRAQCEEYTLNGDPAIRLYQFDKPDYAIEDASVVVAPSFISVAEPEFTVKAKINNLGKAADRKVIVELKRTFPNQSVQVFRRDTLDLIRYADSINYTLPIDPLRDKGASKITVTVDPENTIEELNEGNNTVTKDIYIYEDELRPVYPYEYAIVNQAGFKLTASTANALTASRAYLMELDTTALFNSPLKVAQTQTSAGGVVEFAPGSLQNNTVYYWRVAAKPDNSDQPHWNSSSFLYLNGSPSGINQSHYYQMLNSDFSQLMLKENDRALHFDSTVAGLTTTMGFFPYAGAATDMEMRINDFAVQRWMLSPFSGSENVNDYTLRFYVIDNRKMKVWENVDQGTSGMYGSVKPTPAQSNTIPTFFQFKVRTAQERKNVMDFIDLIPKNFFIVITSSPMLPNVLPSEWLADESVYGAGNTLYNKLVKEGVTVLDQIKTDAPFILFLQKGSGRALKQAVGAAKEDKLVESVSVKTLFHEGTLKTPVLGVAKAWDKLVWDGNSAETGSKDQVSFDIYGVTNSGSEELLKTINGVTSNKTADISDIDARKYAKLRLKATLADTVDYTPYQLKLLRLLYTPAPEGAIAPNLYLNVKDTLEIGEPLNFAVAFKNISSSKFDSVAVKLTIRDKSNVETIIPVPNQKALLAGDTIKFSVPLPTKNFRGTNTLFVDFNPGPQQPEQYPFNNFLYKNFFVKGDSTSPYMDVTFDGVHILNKDIVSSKPDVLVKLTDDAKWLILDDPALIQVQLFDKTRGITYNYKAGTDTLQFTPAGQGSGNTATMNFRPRLEDGDYELQVAAKDKSGNDVSQIRYKIAFQVINKPMISNMLNYPNPFTTATAFVFTLTGSEVPQNIRIQILTITGKIVREITTAELGPLRIGRNITDFRWDGTDQYGQKLANGVYLYRVITNLNGKSLEKYKAKDDNTDKYFNKGYGKMYLMR</sequence>
<dbReference type="RefSeq" id="WP_231002421.1">
    <property type="nucleotide sequence ID" value="NZ_JAJNEC010000003.1"/>
</dbReference>
<feature type="domain" description="Gingipain" evidence="2">
    <location>
        <begin position="398"/>
        <end position="776"/>
    </location>
</feature>
<dbReference type="InterPro" id="IPR029030">
    <property type="entry name" value="Caspase-like_dom_sf"/>
</dbReference>
<dbReference type="Gene3D" id="2.60.40.4070">
    <property type="match status" value="1"/>
</dbReference>
<dbReference type="InterPro" id="IPR013783">
    <property type="entry name" value="Ig-like_fold"/>
</dbReference>
<dbReference type="InterPro" id="IPR011635">
    <property type="entry name" value="CARDB"/>
</dbReference>
<keyword evidence="5" id="KW-1185">Reference proteome</keyword>
<evidence type="ECO:0000313" key="4">
    <source>
        <dbReference type="EMBL" id="MCD2421516.1"/>
    </source>
</evidence>
<name>A0ABS8PKI8_9BACT</name>